<keyword evidence="4" id="KW-0233">DNA recombination</keyword>
<keyword evidence="6" id="KW-1133">Transmembrane helix</keyword>
<keyword evidence="6" id="KW-0812">Transmembrane</keyword>
<comment type="similarity">
    <text evidence="2">Belongs to the RmuC family.</text>
</comment>
<dbReference type="Proteomes" id="UP000635316">
    <property type="component" value="Unassembled WGS sequence"/>
</dbReference>
<dbReference type="Pfam" id="PF02646">
    <property type="entry name" value="RmuC"/>
    <property type="match status" value="1"/>
</dbReference>
<name>A0ABS1EHL8_9BURK</name>
<feature type="coiled-coil region" evidence="5">
    <location>
        <begin position="65"/>
        <end position="155"/>
    </location>
</feature>
<proteinExistence type="inferred from homology"/>
<evidence type="ECO:0000256" key="6">
    <source>
        <dbReference type="SAM" id="Phobius"/>
    </source>
</evidence>
<evidence type="ECO:0000256" key="1">
    <source>
        <dbReference type="ARBA" id="ARBA00003416"/>
    </source>
</evidence>
<evidence type="ECO:0000256" key="2">
    <source>
        <dbReference type="ARBA" id="ARBA00009840"/>
    </source>
</evidence>
<dbReference type="RefSeq" id="WP_200239236.1">
    <property type="nucleotide sequence ID" value="NZ_JAENGP010000023.1"/>
</dbReference>
<dbReference type="PANTHER" id="PTHR30563">
    <property type="entry name" value="DNA RECOMBINATION PROTEIN RMUC"/>
    <property type="match status" value="1"/>
</dbReference>
<evidence type="ECO:0000256" key="5">
    <source>
        <dbReference type="SAM" id="Coils"/>
    </source>
</evidence>
<dbReference type="PANTHER" id="PTHR30563:SF0">
    <property type="entry name" value="DNA RECOMBINATION PROTEIN RMUC"/>
    <property type="match status" value="1"/>
</dbReference>
<evidence type="ECO:0000256" key="4">
    <source>
        <dbReference type="ARBA" id="ARBA00023172"/>
    </source>
</evidence>
<keyword evidence="6" id="KW-0472">Membrane</keyword>
<keyword evidence="8" id="KW-1185">Reference proteome</keyword>
<protein>
    <submittedName>
        <fullName evidence="7">DNA recombination protein RmuC</fullName>
    </submittedName>
</protein>
<evidence type="ECO:0000256" key="3">
    <source>
        <dbReference type="ARBA" id="ARBA00023054"/>
    </source>
</evidence>
<sequence>MNEFIQILASSSHLWLAVLVGGVFGMLLCALLMYSRQAGSRANIAVLEQALGDRTASLELQAQQYDELQDDYRILDGRKDALGNELAAALAEKNHLQQLAGDLRLQLQTRESQQQSLQATLAELEKKQATQQSEMQHKQQSLDELRQNFAQSKAQLAIEFQNLADRIFTEKEQAFSRNSQVSMESLLKPFREQIDRFQSRINEVHDQSVQGQSLLQSQIRQVSEVGMKMTQDADALARALKGDKKILGNWGEMQLERALEMAGLVKGDHFQTQAHFRNEAGQSQLPDFVLYLPDGKHMVIDSKVSLNDYQQAVNATQEGVMRSSLDAHAKAVRNHIDQLSDKNYSNLQGMHSPGFVLMFMPVEAAYIEALRHPSNLFQYGYEKGVVLVSHTTLMPVLRTVSYLWMMARSNEQATEIGDRAVDIYNQVVRVAEHLSRLGGTLNTVGTHYNAVVGALAGRQGLIGKVERFNELSAKASRKMVDPEPIHPDFDASRLDALVKNSPLQ</sequence>
<reference evidence="7 8" key="1">
    <citation type="submission" date="2020-12" db="EMBL/GenBank/DDBJ databases">
        <authorList>
            <person name="Lu T."/>
            <person name="Wang Q."/>
            <person name="Han X."/>
        </authorList>
    </citation>
    <scope>NUCLEOTIDE SEQUENCE [LARGE SCALE GENOMIC DNA]</scope>
    <source>
        <strain evidence="7 8">WQ 585</strain>
    </source>
</reference>
<organism evidence="7 8">
    <name type="scientific">Advenella mandrilli</name>
    <dbReference type="NCBI Taxonomy" id="2800330"/>
    <lineage>
        <taxon>Bacteria</taxon>
        <taxon>Pseudomonadati</taxon>
        <taxon>Pseudomonadota</taxon>
        <taxon>Betaproteobacteria</taxon>
        <taxon>Burkholderiales</taxon>
        <taxon>Alcaligenaceae</taxon>
    </lineage>
</organism>
<gene>
    <name evidence="7" type="primary">rmuC</name>
    <name evidence="7" type="ORF">JHL22_14930</name>
</gene>
<keyword evidence="3 5" id="KW-0175">Coiled coil</keyword>
<comment type="function">
    <text evidence="1">Involved in DNA recombination.</text>
</comment>
<feature type="transmembrane region" description="Helical" evidence="6">
    <location>
        <begin position="12"/>
        <end position="34"/>
    </location>
</feature>
<evidence type="ECO:0000313" key="7">
    <source>
        <dbReference type="EMBL" id="MBK1782507.1"/>
    </source>
</evidence>
<dbReference type="InterPro" id="IPR003798">
    <property type="entry name" value="DNA_recombination_RmuC"/>
</dbReference>
<comment type="caution">
    <text evidence="7">The sequence shown here is derived from an EMBL/GenBank/DDBJ whole genome shotgun (WGS) entry which is preliminary data.</text>
</comment>
<evidence type="ECO:0000313" key="8">
    <source>
        <dbReference type="Proteomes" id="UP000635316"/>
    </source>
</evidence>
<dbReference type="EMBL" id="JAENGP010000023">
    <property type="protein sequence ID" value="MBK1782507.1"/>
    <property type="molecule type" value="Genomic_DNA"/>
</dbReference>
<accession>A0ABS1EHL8</accession>